<accession>A0A0U4DE78</accession>
<proteinExistence type="predicted"/>
<dbReference type="KEGG" id="ptx:ABW99_17520"/>
<dbReference type="Gene3D" id="1.20.5.1930">
    <property type="match status" value="1"/>
</dbReference>
<evidence type="ECO:0000256" key="1">
    <source>
        <dbReference type="ARBA" id="ARBA00022679"/>
    </source>
</evidence>
<sequence>MRHSVDSITTQIRPGTSRRREVMHFAPQQINAARDAERTRIGRELHDVLGAHLTALRLTLELVRRQAPDGNSALSSALESLELGLADTQTAVSTLAHDLHPPELRDGLSMALRAWVRQFERRTALPCAWECDDAAALDALEPATAAALFRITQEALNNAAKHARATQLRVALVARRQSVTLTVADNGRGIPAGARRKSTSLGLKGMQERCISLNGTFRIENAQPHGTAVRVTLPRRAGSATLS</sequence>
<evidence type="ECO:0000259" key="4">
    <source>
        <dbReference type="PROSITE" id="PS50109"/>
    </source>
</evidence>
<dbReference type="AlphaFoldDB" id="A0A0U4DE78"/>
<gene>
    <name evidence="5" type="ORF">ABW99_17520</name>
</gene>
<dbReference type="InterPro" id="IPR011712">
    <property type="entry name" value="Sig_transdc_His_kin_sub3_dim/P"/>
</dbReference>
<keyword evidence="1" id="KW-0808">Transferase</keyword>
<dbReference type="InterPro" id="IPR036890">
    <property type="entry name" value="HATPase_C_sf"/>
</dbReference>
<keyword evidence="3" id="KW-0902">Two-component regulatory system</keyword>
<dbReference type="InterPro" id="IPR050482">
    <property type="entry name" value="Sensor_HK_TwoCompSys"/>
</dbReference>
<dbReference type="Gene3D" id="3.30.565.10">
    <property type="entry name" value="Histidine kinase-like ATPase, C-terminal domain"/>
    <property type="match status" value="1"/>
</dbReference>
<dbReference type="InterPro" id="IPR005467">
    <property type="entry name" value="His_kinase_dom"/>
</dbReference>
<keyword evidence="2" id="KW-0418">Kinase</keyword>
<dbReference type="Proteomes" id="UP000036700">
    <property type="component" value="Chromosome"/>
</dbReference>
<dbReference type="SUPFAM" id="SSF55874">
    <property type="entry name" value="ATPase domain of HSP90 chaperone/DNA topoisomerase II/histidine kinase"/>
    <property type="match status" value="1"/>
</dbReference>
<evidence type="ECO:0000313" key="6">
    <source>
        <dbReference type="Proteomes" id="UP000036700"/>
    </source>
</evidence>
<evidence type="ECO:0000256" key="2">
    <source>
        <dbReference type="ARBA" id="ARBA00022777"/>
    </source>
</evidence>
<dbReference type="GO" id="GO:0000155">
    <property type="term" value="F:phosphorelay sensor kinase activity"/>
    <property type="evidence" value="ECO:0007669"/>
    <property type="project" value="InterPro"/>
</dbReference>
<evidence type="ECO:0000313" key="5">
    <source>
        <dbReference type="EMBL" id="ALX34826.1"/>
    </source>
</evidence>
<dbReference type="PROSITE" id="PS50109">
    <property type="entry name" value="HIS_KIN"/>
    <property type="match status" value="1"/>
</dbReference>
<dbReference type="RefSeq" id="WP_052892758.1">
    <property type="nucleotide sequence ID" value="NZ_CP011568.3"/>
</dbReference>
<dbReference type="SMART" id="SM00387">
    <property type="entry name" value="HATPase_c"/>
    <property type="match status" value="1"/>
</dbReference>
<dbReference type="STRING" id="445709.ABW99_17520"/>
<dbReference type="InterPro" id="IPR003594">
    <property type="entry name" value="HATPase_dom"/>
</dbReference>
<reference evidence="6" key="1">
    <citation type="submission" date="2015-06" db="EMBL/GenBank/DDBJ databases">
        <authorList>
            <person name="Hoefler B.C."/>
            <person name="Straight P.D."/>
        </authorList>
    </citation>
    <scope>NUCLEOTIDE SEQUENCE [LARGE SCALE GENOMIC DNA]</scope>
    <source>
        <strain evidence="6">DSM 25325</strain>
    </source>
</reference>
<dbReference type="CDD" id="cd16917">
    <property type="entry name" value="HATPase_UhpB-NarQ-NarX-like"/>
    <property type="match status" value="1"/>
</dbReference>
<name>A0A0U4DE78_9BURK</name>
<evidence type="ECO:0000256" key="3">
    <source>
        <dbReference type="ARBA" id="ARBA00023012"/>
    </source>
</evidence>
<dbReference type="GO" id="GO:0016020">
    <property type="term" value="C:membrane"/>
    <property type="evidence" value="ECO:0007669"/>
    <property type="project" value="InterPro"/>
</dbReference>
<keyword evidence="6" id="KW-1185">Reference proteome</keyword>
<dbReference type="PANTHER" id="PTHR24421:SF58">
    <property type="entry name" value="SIGNAL TRANSDUCTION HISTIDINE-PROTEIN KINASE_PHOSPHATASE UHPB"/>
    <property type="match status" value="1"/>
</dbReference>
<dbReference type="Pfam" id="PF07730">
    <property type="entry name" value="HisKA_3"/>
    <property type="match status" value="1"/>
</dbReference>
<feature type="domain" description="Histidine kinase" evidence="4">
    <location>
        <begin position="148"/>
        <end position="237"/>
    </location>
</feature>
<dbReference type="OrthoDB" id="9782588at2"/>
<dbReference type="GO" id="GO:0046983">
    <property type="term" value="F:protein dimerization activity"/>
    <property type="evidence" value="ECO:0007669"/>
    <property type="project" value="InterPro"/>
</dbReference>
<dbReference type="Pfam" id="PF02518">
    <property type="entry name" value="HATPase_c"/>
    <property type="match status" value="1"/>
</dbReference>
<dbReference type="PANTHER" id="PTHR24421">
    <property type="entry name" value="NITRATE/NITRITE SENSOR PROTEIN NARX-RELATED"/>
    <property type="match status" value="1"/>
</dbReference>
<protein>
    <recommendedName>
        <fullName evidence="4">Histidine kinase domain-containing protein</fullName>
    </recommendedName>
</protein>
<organism evidence="5 6">
    <name type="scientific">Pandoraea thiooxydans</name>
    <dbReference type="NCBI Taxonomy" id="445709"/>
    <lineage>
        <taxon>Bacteria</taxon>
        <taxon>Pseudomonadati</taxon>
        <taxon>Pseudomonadota</taxon>
        <taxon>Betaproteobacteria</taxon>
        <taxon>Burkholderiales</taxon>
        <taxon>Burkholderiaceae</taxon>
        <taxon>Pandoraea</taxon>
    </lineage>
</organism>
<dbReference type="EMBL" id="CP011568">
    <property type="protein sequence ID" value="ALX34826.1"/>
    <property type="molecule type" value="Genomic_DNA"/>
</dbReference>